<protein>
    <recommendedName>
        <fullName evidence="13">Circadian input-output histidine kinase CikA</fullName>
        <ecNumber evidence="4">2.7.13.3</ecNumber>
    </recommendedName>
</protein>
<dbReference type="Pfam" id="PF03707">
    <property type="entry name" value="MHYT"/>
    <property type="match status" value="2"/>
</dbReference>
<feature type="domain" description="MHYT" evidence="17">
    <location>
        <begin position="9"/>
        <end position="203"/>
    </location>
</feature>
<keyword evidence="11 14" id="KW-0472">Membrane</keyword>
<reference evidence="18 19" key="1">
    <citation type="submission" date="2020-08" db="EMBL/GenBank/DDBJ databases">
        <title>Cohnella phylogeny.</title>
        <authorList>
            <person name="Dunlap C."/>
        </authorList>
    </citation>
    <scope>NUCLEOTIDE SEQUENCE [LARGE SCALE GENOMIC DNA]</scope>
    <source>
        <strain evidence="18 19">CBP 2801</strain>
    </source>
</reference>
<evidence type="ECO:0000256" key="5">
    <source>
        <dbReference type="ARBA" id="ARBA00022553"/>
    </source>
</evidence>
<evidence type="ECO:0000256" key="11">
    <source>
        <dbReference type="ARBA" id="ARBA00023136"/>
    </source>
</evidence>
<dbReference type="SUPFAM" id="SSF55874">
    <property type="entry name" value="ATPase domain of HSP90 chaperone/DNA topoisomerase II/histidine kinase"/>
    <property type="match status" value="1"/>
</dbReference>
<dbReference type="Pfam" id="PF00512">
    <property type="entry name" value="HisKA"/>
    <property type="match status" value="1"/>
</dbReference>
<dbReference type="InterPro" id="IPR050736">
    <property type="entry name" value="Sensor_HK_Regulatory"/>
</dbReference>
<keyword evidence="6" id="KW-0808">Transferase</keyword>
<keyword evidence="14" id="KW-0812">Transmembrane</keyword>
<evidence type="ECO:0000313" key="18">
    <source>
        <dbReference type="EMBL" id="MBB6733108.1"/>
    </source>
</evidence>
<evidence type="ECO:0000256" key="4">
    <source>
        <dbReference type="ARBA" id="ARBA00012438"/>
    </source>
</evidence>
<evidence type="ECO:0000256" key="2">
    <source>
        <dbReference type="ARBA" id="ARBA00004370"/>
    </source>
</evidence>
<dbReference type="FunFam" id="3.30.565.10:FF:000010">
    <property type="entry name" value="Sensor histidine kinase RcsC"/>
    <property type="match status" value="1"/>
</dbReference>
<keyword evidence="8" id="KW-0418">Kinase</keyword>
<dbReference type="CDD" id="cd00082">
    <property type="entry name" value="HisKA"/>
    <property type="match status" value="1"/>
</dbReference>
<dbReference type="EMBL" id="JACJVO010000024">
    <property type="protein sequence ID" value="MBB6733108.1"/>
    <property type="molecule type" value="Genomic_DNA"/>
</dbReference>
<keyword evidence="7" id="KW-0547">Nucleotide-binding</keyword>
<feature type="coiled-coil region" evidence="15">
    <location>
        <begin position="253"/>
        <end position="291"/>
    </location>
</feature>
<feature type="domain" description="Histidine kinase" evidence="16">
    <location>
        <begin position="305"/>
        <end position="525"/>
    </location>
</feature>
<sequence>MQHHIHGSYDMMLVVFSYVVAVVVSYTVLDLAGIVRAANGGRRWGWIAFGGSVMGLGIWSMHFIGMLAFSLPIPVAYDLRLVALSVLPAIFGSLAALGFVGRPKLTTRGLFGAGTVLACGISAMHYIGMSAVQIDIAYRPSFFALSILIAFGASLAALWLSLYFQNGGSRPFREVSQKIASGLIMGAAVVGMHYTGMAAARFHAGDKAHAASGMILAQHWLAYFIAAGTLLSLGLSLLGIYISKRLSYKDSEIRETREEVVRKNRELQELNDRLEELVRERTEQLLLARDEAIRANRIKSQFLANMSHELRTPLNAIIGYSEMLIEEAEDSGLEQFSRDLEKIGQSGKHLLALISDILDISKIEAGKTEFYYEECDLSALVRNLLPTVTPMIEGAGNRFASRCEPGTLTTDVVKLRQILINLLSNAAKFTKNGNIELDIAPEDREGRAGYRFRVTDTGIGMSGEQMERIFQPFTQADSSTTRKYGGTGLGLAISRSFCLGMGGDIEVRSEPGRGSAFTCWLPSRPNSPA</sequence>
<dbReference type="GO" id="GO:0005524">
    <property type="term" value="F:ATP binding"/>
    <property type="evidence" value="ECO:0007669"/>
    <property type="project" value="UniProtKB-KW"/>
</dbReference>
<proteinExistence type="inferred from homology"/>
<dbReference type="PANTHER" id="PTHR43711">
    <property type="entry name" value="TWO-COMPONENT HISTIDINE KINASE"/>
    <property type="match status" value="1"/>
</dbReference>
<organism evidence="18 19">
    <name type="scientific">Cohnella zeiphila</name>
    <dbReference type="NCBI Taxonomy" id="2761120"/>
    <lineage>
        <taxon>Bacteria</taxon>
        <taxon>Bacillati</taxon>
        <taxon>Bacillota</taxon>
        <taxon>Bacilli</taxon>
        <taxon>Bacillales</taxon>
        <taxon>Paenibacillaceae</taxon>
        <taxon>Cohnella</taxon>
    </lineage>
</organism>
<feature type="transmembrane region" description="Helical" evidence="14">
    <location>
        <begin position="183"/>
        <end position="200"/>
    </location>
</feature>
<dbReference type="GO" id="GO:0016020">
    <property type="term" value="C:membrane"/>
    <property type="evidence" value="ECO:0007669"/>
    <property type="project" value="UniProtKB-SubCell"/>
</dbReference>
<evidence type="ECO:0000256" key="8">
    <source>
        <dbReference type="ARBA" id="ARBA00022777"/>
    </source>
</evidence>
<name>A0A7X0SN78_9BACL</name>
<evidence type="ECO:0000259" key="16">
    <source>
        <dbReference type="PROSITE" id="PS50109"/>
    </source>
</evidence>
<feature type="transmembrane region" description="Helical" evidence="14">
    <location>
        <begin position="44"/>
        <end position="69"/>
    </location>
</feature>
<dbReference type="PRINTS" id="PR00344">
    <property type="entry name" value="BCTRLSENSOR"/>
</dbReference>
<dbReference type="InterPro" id="IPR005467">
    <property type="entry name" value="His_kinase_dom"/>
</dbReference>
<evidence type="ECO:0000256" key="1">
    <source>
        <dbReference type="ARBA" id="ARBA00000085"/>
    </source>
</evidence>
<comment type="catalytic activity">
    <reaction evidence="1">
        <text>ATP + protein L-histidine = ADP + protein N-phospho-L-histidine.</text>
        <dbReference type="EC" id="2.7.13.3"/>
    </reaction>
</comment>
<dbReference type="EC" id="2.7.13.3" evidence="4"/>
<dbReference type="AlphaFoldDB" id="A0A7X0SN78"/>
<feature type="transmembrane region" description="Helical" evidence="14">
    <location>
        <begin position="109"/>
        <end position="129"/>
    </location>
</feature>
<evidence type="ECO:0000256" key="9">
    <source>
        <dbReference type="ARBA" id="ARBA00022840"/>
    </source>
</evidence>
<evidence type="ECO:0000256" key="14">
    <source>
        <dbReference type="PROSITE-ProRule" id="PRU00244"/>
    </source>
</evidence>
<dbReference type="Gene3D" id="1.10.287.130">
    <property type="match status" value="1"/>
</dbReference>
<evidence type="ECO:0000259" key="17">
    <source>
        <dbReference type="PROSITE" id="PS50924"/>
    </source>
</evidence>
<keyword evidence="10" id="KW-0902">Two-component regulatory system</keyword>
<feature type="transmembrane region" description="Helical" evidence="14">
    <location>
        <begin position="141"/>
        <end position="162"/>
    </location>
</feature>
<dbReference type="PROSITE" id="PS50109">
    <property type="entry name" value="HIS_KIN"/>
    <property type="match status" value="1"/>
</dbReference>
<feature type="transmembrane region" description="Helical" evidence="14">
    <location>
        <begin position="220"/>
        <end position="242"/>
    </location>
</feature>
<dbReference type="InterPro" id="IPR003594">
    <property type="entry name" value="HATPase_dom"/>
</dbReference>
<keyword evidence="14" id="KW-1133">Transmembrane helix</keyword>
<dbReference type="PANTHER" id="PTHR43711:SF26">
    <property type="entry name" value="SENSOR HISTIDINE KINASE RCSC"/>
    <property type="match status" value="1"/>
</dbReference>
<dbReference type="InterPro" id="IPR036890">
    <property type="entry name" value="HATPase_C_sf"/>
</dbReference>
<dbReference type="SMART" id="SM00387">
    <property type="entry name" value="HATPase_c"/>
    <property type="match status" value="1"/>
</dbReference>
<evidence type="ECO:0000256" key="3">
    <source>
        <dbReference type="ARBA" id="ARBA00006402"/>
    </source>
</evidence>
<evidence type="ECO:0000256" key="7">
    <source>
        <dbReference type="ARBA" id="ARBA00022741"/>
    </source>
</evidence>
<evidence type="ECO:0000256" key="15">
    <source>
        <dbReference type="SAM" id="Coils"/>
    </source>
</evidence>
<dbReference type="InterPro" id="IPR003661">
    <property type="entry name" value="HisK_dim/P_dom"/>
</dbReference>
<keyword evidence="15" id="KW-0175">Coiled coil</keyword>
<dbReference type="Gene3D" id="3.30.565.10">
    <property type="entry name" value="Histidine kinase-like ATPase, C-terminal domain"/>
    <property type="match status" value="1"/>
</dbReference>
<keyword evidence="9" id="KW-0067">ATP-binding</keyword>
<dbReference type="InterPro" id="IPR036097">
    <property type="entry name" value="HisK_dim/P_sf"/>
</dbReference>
<comment type="caution">
    <text evidence="18">The sequence shown here is derived from an EMBL/GenBank/DDBJ whole genome shotgun (WGS) entry which is preliminary data.</text>
</comment>
<dbReference type="GO" id="GO:0000155">
    <property type="term" value="F:phosphorelay sensor kinase activity"/>
    <property type="evidence" value="ECO:0007669"/>
    <property type="project" value="InterPro"/>
</dbReference>
<accession>A0A7X0SN78</accession>
<dbReference type="FunFam" id="1.10.287.130:FF:000038">
    <property type="entry name" value="Sensory transduction histidine kinase"/>
    <property type="match status" value="1"/>
</dbReference>
<dbReference type="Proteomes" id="UP000564644">
    <property type="component" value="Unassembled WGS sequence"/>
</dbReference>
<feature type="transmembrane region" description="Helical" evidence="14">
    <location>
        <begin position="12"/>
        <end position="32"/>
    </location>
</feature>
<dbReference type="Pfam" id="PF02518">
    <property type="entry name" value="HATPase_c"/>
    <property type="match status" value="1"/>
</dbReference>
<feature type="transmembrane region" description="Helical" evidence="14">
    <location>
        <begin position="81"/>
        <end position="100"/>
    </location>
</feature>
<keyword evidence="12" id="KW-0131">Cell cycle</keyword>
<keyword evidence="19" id="KW-1185">Reference proteome</keyword>
<comment type="subcellular location">
    <subcellularLocation>
        <location evidence="2">Membrane</location>
    </subcellularLocation>
</comment>
<dbReference type="SMART" id="SM00388">
    <property type="entry name" value="HisKA"/>
    <property type="match status" value="1"/>
</dbReference>
<dbReference type="InterPro" id="IPR005330">
    <property type="entry name" value="MHYT_dom"/>
</dbReference>
<dbReference type="RefSeq" id="WP_185130765.1">
    <property type="nucleotide sequence ID" value="NZ_JACJVO010000024.1"/>
</dbReference>
<gene>
    <name evidence="18" type="ORF">H7C18_19505</name>
</gene>
<comment type="similarity">
    <text evidence="3">In the N-terminal section; belongs to the phytochrome family.</text>
</comment>
<dbReference type="InterPro" id="IPR004358">
    <property type="entry name" value="Sig_transdc_His_kin-like_C"/>
</dbReference>
<evidence type="ECO:0000313" key="19">
    <source>
        <dbReference type="Proteomes" id="UP000564644"/>
    </source>
</evidence>
<dbReference type="CDD" id="cd16922">
    <property type="entry name" value="HATPase_EvgS-ArcB-TorS-like"/>
    <property type="match status" value="1"/>
</dbReference>
<evidence type="ECO:0000256" key="10">
    <source>
        <dbReference type="ARBA" id="ARBA00023012"/>
    </source>
</evidence>
<evidence type="ECO:0000256" key="13">
    <source>
        <dbReference type="ARBA" id="ARBA00074306"/>
    </source>
</evidence>
<evidence type="ECO:0000256" key="6">
    <source>
        <dbReference type="ARBA" id="ARBA00022679"/>
    </source>
</evidence>
<evidence type="ECO:0000256" key="12">
    <source>
        <dbReference type="ARBA" id="ARBA00023306"/>
    </source>
</evidence>
<keyword evidence="5" id="KW-0597">Phosphoprotein</keyword>
<dbReference type="SUPFAM" id="SSF47384">
    <property type="entry name" value="Homodimeric domain of signal transducing histidine kinase"/>
    <property type="match status" value="1"/>
</dbReference>
<dbReference type="PROSITE" id="PS50924">
    <property type="entry name" value="MHYT"/>
    <property type="match status" value="1"/>
</dbReference>